<dbReference type="PROSITE" id="PS50883">
    <property type="entry name" value="EAL"/>
    <property type="match status" value="1"/>
</dbReference>
<dbReference type="InterPro" id="IPR050706">
    <property type="entry name" value="Cyclic-di-GMP_PDE-like"/>
</dbReference>
<reference evidence="2 3" key="1">
    <citation type="submission" date="2020-01" db="EMBL/GenBank/DDBJ databases">
        <authorList>
            <person name="Lee S.D."/>
        </authorList>
    </citation>
    <scope>NUCLEOTIDE SEQUENCE [LARGE SCALE GENOMIC DNA]</scope>
    <source>
        <strain evidence="2 3">SAP-1</strain>
    </source>
</reference>
<dbReference type="Proteomes" id="UP000585363">
    <property type="component" value="Unassembled WGS sequence"/>
</dbReference>
<organism evidence="2 3">
    <name type="scientific">Rouxiella aceris</name>
    <dbReference type="NCBI Taxonomy" id="2703884"/>
    <lineage>
        <taxon>Bacteria</taxon>
        <taxon>Pseudomonadati</taxon>
        <taxon>Pseudomonadota</taxon>
        <taxon>Gammaproteobacteria</taxon>
        <taxon>Enterobacterales</taxon>
        <taxon>Yersiniaceae</taxon>
        <taxon>Rouxiella</taxon>
    </lineage>
</organism>
<keyword evidence="3" id="KW-1185">Reference proteome</keyword>
<dbReference type="PANTHER" id="PTHR33121:SF78">
    <property type="entry name" value="CYCLIC DI-GMP PHOSPHODIESTERASE PDEH"/>
    <property type="match status" value="1"/>
</dbReference>
<dbReference type="PANTHER" id="PTHR33121">
    <property type="entry name" value="CYCLIC DI-GMP PHOSPHODIESTERASE PDEF"/>
    <property type="match status" value="1"/>
</dbReference>
<dbReference type="EMBL" id="JAADJU010000012">
    <property type="protein sequence ID" value="NMP29135.1"/>
    <property type="molecule type" value="Genomic_DNA"/>
</dbReference>
<comment type="caution">
    <text evidence="2">The sequence shown here is derived from an EMBL/GenBank/DDBJ whole genome shotgun (WGS) entry which is preliminary data.</text>
</comment>
<gene>
    <name evidence="2" type="ORF">GW590_19985</name>
</gene>
<dbReference type="SUPFAM" id="SSF141868">
    <property type="entry name" value="EAL domain-like"/>
    <property type="match status" value="1"/>
</dbReference>
<evidence type="ECO:0000313" key="2">
    <source>
        <dbReference type="EMBL" id="NMP29135.1"/>
    </source>
</evidence>
<proteinExistence type="predicted"/>
<sequence>MLNFSIRVSCEYICEPIYRVNGQLLGVELLTRFSSNDTSNEQLNSASFIKELSIENKRKLMLNQLHEIGKKSHFFKKHNLLCSINIDFTMAKLLVMDNAIKTILDKYDFIRLEVSERFPNISNGLKNPLLSELHERYHLWLDDLGAGHANVEALQAGLFELIKIDRNFYWGNTRSMMWPITVEKISELCSQIIIVGIENPLQLNLLSSLGITGVQGYLYKSVALDDINTLL</sequence>
<dbReference type="GO" id="GO:0071111">
    <property type="term" value="F:cyclic-guanylate-specific phosphodiesterase activity"/>
    <property type="evidence" value="ECO:0007669"/>
    <property type="project" value="InterPro"/>
</dbReference>
<protein>
    <submittedName>
        <fullName evidence="2">EAL domain-containing protein</fullName>
    </submittedName>
</protein>
<evidence type="ECO:0000313" key="3">
    <source>
        <dbReference type="Proteomes" id="UP000585363"/>
    </source>
</evidence>
<dbReference type="Pfam" id="PF00563">
    <property type="entry name" value="EAL"/>
    <property type="match status" value="1"/>
</dbReference>
<dbReference type="Gene3D" id="3.20.20.450">
    <property type="entry name" value="EAL domain"/>
    <property type="match status" value="1"/>
</dbReference>
<reference evidence="2 3" key="2">
    <citation type="submission" date="2020-06" db="EMBL/GenBank/DDBJ databases">
        <title>Polyphasic characterization of a Rahnella strain isolated from tree sap.</title>
        <authorList>
            <person name="Kim I.S."/>
        </authorList>
    </citation>
    <scope>NUCLEOTIDE SEQUENCE [LARGE SCALE GENOMIC DNA]</scope>
    <source>
        <strain evidence="2 3">SAP-1</strain>
    </source>
</reference>
<dbReference type="RefSeq" id="WP_169404850.1">
    <property type="nucleotide sequence ID" value="NZ_JAADJU010000012.1"/>
</dbReference>
<dbReference type="SMART" id="SM00052">
    <property type="entry name" value="EAL"/>
    <property type="match status" value="1"/>
</dbReference>
<accession>A0A848MMZ9</accession>
<feature type="domain" description="EAL" evidence="1">
    <location>
        <begin position="1"/>
        <end position="231"/>
    </location>
</feature>
<evidence type="ECO:0000259" key="1">
    <source>
        <dbReference type="PROSITE" id="PS50883"/>
    </source>
</evidence>
<name>A0A848MMZ9_9GAMM</name>
<dbReference type="InterPro" id="IPR001633">
    <property type="entry name" value="EAL_dom"/>
</dbReference>
<dbReference type="InterPro" id="IPR035919">
    <property type="entry name" value="EAL_sf"/>
</dbReference>
<dbReference type="AlphaFoldDB" id="A0A848MMZ9"/>